<dbReference type="AlphaFoldDB" id="A0A1E2SK83"/>
<dbReference type="CDD" id="cd03801">
    <property type="entry name" value="GT4_PimA-like"/>
    <property type="match status" value="1"/>
</dbReference>
<dbReference type="OMA" id="RFREEEW"/>
<organism evidence="4 5">
    <name type="scientific">Leifsonia xyli subsp. xyli</name>
    <dbReference type="NCBI Taxonomy" id="59736"/>
    <lineage>
        <taxon>Bacteria</taxon>
        <taxon>Bacillati</taxon>
        <taxon>Actinomycetota</taxon>
        <taxon>Actinomycetes</taxon>
        <taxon>Micrococcales</taxon>
        <taxon>Microbacteriaceae</taxon>
        <taxon>Leifsonia</taxon>
    </lineage>
</organism>
<reference evidence="4 5" key="1">
    <citation type="submission" date="2015-11" db="EMBL/GenBank/DDBJ databases">
        <authorList>
            <person name="Zhang Y."/>
            <person name="Guo Z."/>
        </authorList>
    </citation>
    <scope>NUCLEOTIDE SEQUENCE [LARGE SCALE GENOMIC DNA]</scope>
    <source>
        <strain evidence="5">gdw1</strain>
    </source>
</reference>
<dbReference type="Pfam" id="PF13439">
    <property type="entry name" value="Glyco_transf_4"/>
    <property type="match status" value="1"/>
</dbReference>
<keyword evidence="2" id="KW-0808">Transferase</keyword>
<dbReference type="Proteomes" id="UP000094426">
    <property type="component" value="Unassembled WGS sequence"/>
</dbReference>
<proteinExistence type="predicted"/>
<dbReference type="EMBL" id="LNZG01000020">
    <property type="protein sequence ID" value="ODA90131.1"/>
    <property type="molecule type" value="Genomic_DNA"/>
</dbReference>
<evidence type="ECO:0000313" key="5">
    <source>
        <dbReference type="Proteomes" id="UP000094426"/>
    </source>
</evidence>
<dbReference type="InterPro" id="IPR028098">
    <property type="entry name" value="Glyco_trans_4-like_N"/>
</dbReference>
<sequence length="351" mass="38149">MKIIHFCTRVGNFADGLVNVAVDLAITQSRAGHDVVLASLGGDYEPLLNASGVRTVRLDFRARKPWEVLATRRAIKRLVAETGEEVLHSHTIAPAVLAASLGRRTALTVSTVHNEFQRGARLLGASRLVVCVSKAIQDKMERSWLSRGKTTVIVNDVMGSPRRVTAPPKPQLQGRAIVAIGSVTLRKGSDVLLEAFGEVARQRDDAHLYFVGNVDHPELLDRFREEEWFPRVHLEGRAEDPTGYLAAAEVFVQASRQDPYPLAVLEAIQSGIKMVGSDADGIPEALGHGRLGAVFPSEDAEALAARLIDAFEGRGPIPEPTEADLAANSVERMADDYVREYARQLTGRGAV</sequence>
<gene>
    <name evidence="4" type="ORF">ATY41_11295</name>
</gene>
<dbReference type="PANTHER" id="PTHR12526:SF630">
    <property type="entry name" value="GLYCOSYLTRANSFERASE"/>
    <property type="match status" value="1"/>
</dbReference>
<evidence type="ECO:0000256" key="2">
    <source>
        <dbReference type="ARBA" id="ARBA00022679"/>
    </source>
</evidence>
<protein>
    <recommendedName>
        <fullName evidence="3">Glycosyltransferase subfamily 4-like N-terminal domain-containing protein</fullName>
    </recommendedName>
</protein>
<evidence type="ECO:0000256" key="1">
    <source>
        <dbReference type="ARBA" id="ARBA00022676"/>
    </source>
</evidence>
<dbReference type="RefSeq" id="WP_011185574.1">
    <property type="nucleotide sequence ID" value="NZ_LNZG01000020.1"/>
</dbReference>
<dbReference type="Pfam" id="PF13692">
    <property type="entry name" value="Glyco_trans_1_4"/>
    <property type="match status" value="1"/>
</dbReference>
<name>A0A1E2SK83_LEIXY</name>
<dbReference type="SUPFAM" id="SSF53756">
    <property type="entry name" value="UDP-Glycosyltransferase/glycogen phosphorylase"/>
    <property type="match status" value="1"/>
</dbReference>
<feature type="domain" description="Glycosyltransferase subfamily 4-like N-terminal" evidence="3">
    <location>
        <begin position="15"/>
        <end position="155"/>
    </location>
</feature>
<accession>A0A1E2SK83</accession>
<dbReference type="PANTHER" id="PTHR12526">
    <property type="entry name" value="GLYCOSYLTRANSFERASE"/>
    <property type="match status" value="1"/>
</dbReference>
<dbReference type="Gene3D" id="3.40.50.2000">
    <property type="entry name" value="Glycogen Phosphorylase B"/>
    <property type="match status" value="2"/>
</dbReference>
<keyword evidence="1" id="KW-0328">Glycosyltransferase</keyword>
<evidence type="ECO:0000313" key="4">
    <source>
        <dbReference type="EMBL" id="ODA90131.1"/>
    </source>
</evidence>
<comment type="caution">
    <text evidence="4">The sequence shown here is derived from an EMBL/GenBank/DDBJ whole genome shotgun (WGS) entry which is preliminary data.</text>
</comment>
<evidence type="ECO:0000259" key="3">
    <source>
        <dbReference type="Pfam" id="PF13439"/>
    </source>
</evidence>
<dbReference type="GO" id="GO:0016757">
    <property type="term" value="F:glycosyltransferase activity"/>
    <property type="evidence" value="ECO:0007669"/>
    <property type="project" value="UniProtKB-KW"/>
</dbReference>